<sequence>MKLLFKIAKNEFRHLFYSPIAWFLLIVFLVQCAIFYVIPVFHMALTQDMVLANNMHKGIVKLDPDPITVDVFLKGGLFPYAVSNLYLFVPLLTMGLISRETNNGTSRLLFSSPIRLREIVLGKYAGIMFFNLLLIGVTGIFMVTGAFNIRNIDYGLLLSATLGFYLIVCTCSAIGMYMSSLSNYQIVSALATFTVIFVLGRIGSLWQKYDIVRDLTYFLSLQNRTGKMLSGLITSKDVIYFLAVSGMFIGFTLVRLKNGRESKPWYVRMGRYAAVVAATLAVGYFSSRPTLTAYWDTTSNQRNTIHPRTQQILHELGDSSLEVTLYTNLLDQNAAAGLPEMRNSFYMARFWENYLRFRPDIRFRYVYYYDVDDRDSTVYKYLPGKNLHQIAAEVADGMDLDTAMFLPPAQIRRQVDLKGEGYRLVMRLRYKGRTQYLRTFADGFVWPDEMVVNAALRRLMGDQAPKYLFVTGQLERSIVTRGEREFSGPVSAKTGRRSLVNIGFDVDTVNLSLQDIPPGITGLVLADPRMDLPPVVQEKLRKFIDGGGNMLLLGEPGKQYVMNPVLKQLGVQLRYGQLVQPTFDETPDMVRPYLTDSCASLGEELIMQGMRKAMEEGLKRDTASTLMPGATALEYADSVFSVTPLGMTMPGRTWLKAGRLVADSTLPPMDSAAGDAYQRSFPAIARLTRQIHGKEQRIIVCGDADFISNARAAGSFFGVSFYSWLSNNEFPVYTPVKAATDTELAITGDAAGVQKTVYLWVLPGILLAAGMIVLIRRKRK</sequence>
<feature type="transmembrane region" description="Helical" evidence="1">
    <location>
        <begin position="757"/>
        <end position="775"/>
    </location>
</feature>
<evidence type="ECO:0000313" key="4">
    <source>
        <dbReference type="Proteomes" id="UP001449657"/>
    </source>
</evidence>
<feature type="transmembrane region" description="Helical" evidence="1">
    <location>
        <begin position="269"/>
        <end position="287"/>
    </location>
</feature>
<dbReference type="Pfam" id="PF09822">
    <property type="entry name" value="ABC_transp_aux"/>
    <property type="match status" value="1"/>
</dbReference>
<reference evidence="3 4" key="1">
    <citation type="submission" date="2024-03" db="EMBL/GenBank/DDBJ databases">
        <title>Chitinophaga caseinilytica sp. nov., a casein hydrolysing bacterium isolated from forest soil.</title>
        <authorList>
            <person name="Lee D.S."/>
            <person name="Han D.M."/>
            <person name="Baek J.H."/>
            <person name="Choi D.G."/>
            <person name="Jeon J.H."/>
            <person name="Jeon C.O."/>
        </authorList>
    </citation>
    <scope>NUCLEOTIDE SEQUENCE [LARGE SCALE GENOMIC DNA]</scope>
    <source>
        <strain evidence="3 4">KACC 19118</strain>
    </source>
</reference>
<evidence type="ECO:0000313" key="3">
    <source>
        <dbReference type="EMBL" id="WZN44253.1"/>
    </source>
</evidence>
<keyword evidence="1" id="KW-0812">Transmembrane</keyword>
<protein>
    <submittedName>
        <fullName evidence="3">Gldg family protein</fullName>
    </submittedName>
</protein>
<organism evidence="3 4">
    <name type="scientific">Chitinophaga caseinilytica</name>
    <dbReference type="NCBI Taxonomy" id="2267521"/>
    <lineage>
        <taxon>Bacteria</taxon>
        <taxon>Pseudomonadati</taxon>
        <taxon>Bacteroidota</taxon>
        <taxon>Chitinophagia</taxon>
        <taxon>Chitinophagales</taxon>
        <taxon>Chitinophagaceae</taxon>
        <taxon>Chitinophaga</taxon>
    </lineage>
</organism>
<proteinExistence type="predicted"/>
<gene>
    <name evidence="3" type="ORF">WJU22_15245</name>
</gene>
<accession>A0ABZ2YY49</accession>
<dbReference type="RefSeq" id="WP_341839043.1">
    <property type="nucleotide sequence ID" value="NZ_CP149792.1"/>
</dbReference>
<name>A0ABZ2YY49_9BACT</name>
<feature type="domain" description="ABC-type uncharacterised transport system" evidence="2">
    <location>
        <begin position="501"/>
        <end position="730"/>
    </location>
</feature>
<feature type="transmembrane region" description="Helical" evidence="1">
    <location>
        <begin position="186"/>
        <end position="206"/>
    </location>
</feature>
<evidence type="ECO:0000256" key="1">
    <source>
        <dbReference type="SAM" id="Phobius"/>
    </source>
</evidence>
<dbReference type="InterPro" id="IPR019196">
    <property type="entry name" value="ABC_transp_unknown"/>
</dbReference>
<dbReference type="PANTHER" id="PTHR43471:SF12">
    <property type="entry name" value="HYPOTHETICAL MEMBRANE PROTEIN, CONSERVED"/>
    <property type="match status" value="1"/>
</dbReference>
<dbReference type="EMBL" id="CP150096">
    <property type="protein sequence ID" value="WZN44253.1"/>
    <property type="molecule type" value="Genomic_DNA"/>
</dbReference>
<dbReference type="PANTHER" id="PTHR43471">
    <property type="entry name" value="ABC TRANSPORTER PERMEASE"/>
    <property type="match status" value="1"/>
</dbReference>
<keyword evidence="1" id="KW-1133">Transmembrane helix</keyword>
<keyword evidence="1" id="KW-0472">Membrane</keyword>
<keyword evidence="4" id="KW-1185">Reference proteome</keyword>
<dbReference type="Proteomes" id="UP001449657">
    <property type="component" value="Chromosome"/>
</dbReference>
<feature type="transmembrane region" description="Helical" evidence="1">
    <location>
        <begin position="238"/>
        <end position="257"/>
    </location>
</feature>
<feature type="transmembrane region" description="Helical" evidence="1">
    <location>
        <begin position="20"/>
        <end position="45"/>
    </location>
</feature>
<feature type="transmembrane region" description="Helical" evidence="1">
    <location>
        <begin position="77"/>
        <end position="98"/>
    </location>
</feature>
<feature type="transmembrane region" description="Helical" evidence="1">
    <location>
        <begin position="154"/>
        <end position="174"/>
    </location>
</feature>
<feature type="transmembrane region" description="Helical" evidence="1">
    <location>
        <begin position="119"/>
        <end position="142"/>
    </location>
</feature>
<evidence type="ECO:0000259" key="2">
    <source>
        <dbReference type="Pfam" id="PF09822"/>
    </source>
</evidence>
<dbReference type="Pfam" id="PF12679">
    <property type="entry name" value="ABC2_membrane_2"/>
    <property type="match status" value="1"/>
</dbReference>